<organism evidence="2 3">
    <name type="scientific">Uncinocarpus reesii (strain UAMH 1704)</name>
    <dbReference type="NCBI Taxonomy" id="336963"/>
    <lineage>
        <taxon>Eukaryota</taxon>
        <taxon>Fungi</taxon>
        <taxon>Dikarya</taxon>
        <taxon>Ascomycota</taxon>
        <taxon>Pezizomycotina</taxon>
        <taxon>Eurotiomycetes</taxon>
        <taxon>Eurotiomycetidae</taxon>
        <taxon>Onygenales</taxon>
        <taxon>Onygenaceae</taxon>
        <taxon>Uncinocarpus</taxon>
    </lineage>
</organism>
<feature type="signal peptide" evidence="1">
    <location>
        <begin position="1"/>
        <end position="19"/>
    </location>
</feature>
<evidence type="ECO:0000313" key="3">
    <source>
        <dbReference type="Proteomes" id="UP000002058"/>
    </source>
</evidence>
<dbReference type="OMA" id="PCRGHHK"/>
<dbReference type="RefSeq" id="XP_002543707.1">
    <property type="nucleotide sequence ID" value="XM_002543661.1"/>
</dbReference>
<dbReference type="InParanoid" id="C4JPQ2"/>
<dbReference type="KEGG" id="ure:UREG_03224"/>
<dbReference type="eggNOG" id="ENOG502S5ST">
    <property type="taxonomic scope" value="Eukaryota"/>
</dbReference>
<reference evidence="3" key="1">
    <citation type="journal article" date="2009" name="Genome Res.">
        <title>Comparative genomic analyses of the human fungal pathogens Coccidioides and their relatives.</title>
        <authorList>
            <person name="Sharpton T.J."/>
            <person name="Stajich J.E."/>
            <person name="Rounsley S.D."/>
            <person name="Gardner M.J."/>
            <person name="Wortman J.R."/>
            <person name="Jordar V.S."/>
            <person name="Maiti R."/>
            <person name="Kodira C.D."/>
            <person name="Neafsey D.E."/>
            <person name="Zeng Q."/>
            <person name="Hung C.-Y."/>
            <person name="McMahan C."/>
            <person name="Muszewska A."/>
            <person name="Grynberg M."/>
            <person name="Mandel M.A."/>
            <person name="Kellner E.M."/>
            <person name="Barker B.M."/>
            <person name="Galgiani J.N."/>
            <person name="Orbach M.J."/>
            <person name="Kirkland T.N."/>
            <person name="Cole G.T."/>
            <person name="Henn M.R."/>
            <person name="Birren B.W."/>
            <person name="Taylor J.W."/>
        </authorList>
    </citation>
    <scope>NUCLEOTIDE SEQUENCE [LARGE SCALE GENOMIC DNA]</scope>
    <source>
        <strain evidence="3">UAMH 1704</strain>
    </source>
</reference>
<proteinExistence type="predicted"/>
<name>C4JPQ2_UNCRE</name>
<dbReference type="PANTHER" id="PTHR36182">
    <property type="entry name" value="PROTEIN, PUTATIVE (AFU_ORTHOLOGUE AFUA_6G10930)-RELATED"/>
    <property type="match status" value="1"/>
</dbReference>
<dbReference type="HOGENOM" id="CLU_032571_2_2_1"/>
<dbReference type="GeneID" id="8439655"/>
<dbReference type="VEuPathDB" id="FungiDB:UREG_03224"/>
<dbReference type="Gene3D" id="2.70.50.70">
    <property type="match status" value="1"/>
</dbReference>
<evidence type="ECO:0000313" key="2">
    <source>
        <dbReference type="EMBL" id="EEP78378.1"/>
    </source>
</evidence>
<keyword evidence="1" id="KW-0732">Signal</keyword>
<evidence type="ECO:0008006" key="4">
    <source>
        <dbReference type="Google" id="ProtNLM"/>
    </source>
</evidence>
<protein>
    <recommendedName>
        <fullName evidence="4">Endoglucanase</fullName>
    </recommendedName>
</protein>
<dbReference type="OrthoDB" id="2342176at2759"/>
<keyword evidence="3" id="KW-1185">Reference proteome</keyword>
<evidence type="ECO:0000256" key="1">
    <source>
        <dbReference type="SAM" id="SignalP"/>
    </source>
</evidence>
<gene>
    <name evidence="2" type="ORF">UREG_03224</name>
</gene>
<sequence>MHFMLYLLGAFCAAQSVLGHMEMRQPYALMSRFDPHNNSSQIDYDNKSPLSPDGKNFPCRGHHKTVEFRPVATYEAGKDYTMILDGTATHHGGSCQISLSYDKGKSWKVIKSFMGACPLAPDQKYSFRVPADVDNGKAMLAWTWFNLVGAREMYMNCAHVMIEKGKGGGIKKLPTIFEANIGNKCHTSERKETVFRHAGPAVEYGPGVNPTSTPFPDCDGNTKGMAQYIDQLGQLPLWGWF</sequence>
<feature type="chain" id="PRO_5002939399" description="Endoglucanase" evidence="1">
    <location>
        <begin position="20"/>
        <end position="241"/>
    </location>
</feature>
<dbReference type="EMBL" id="CH476616">
    <property type="protein sequence ID" value="EEP78378.1"/>
    <property type="molecule type" value="Genomic_DNA"/>
</dbReference>
<dbReference type="Proteomes" id="UP000002058">
    <property type="component" value="Unassembled WGS sequence"/>
</dbReference>
<accession>C4JPQ2</accession>
<dbReference type="AlphaFoldDB" id="C4JPQ2"/>
<dbReference type="PANTHER" id="PTHR36182:SF1">
    <property type="entry name" value="PROTEIN, PUTATIVE (AFU_ORTHOLOGUE AFUA_6G10930)-RELATED"/>
    <property type="match status" value="1"/>
</dbReference>